<evidence type="ECO:0000256" key="1">
    <source>
        <dbReference type="SAM" id="MobiDB-lite"/>
    </source>
</evidence>
<evidence type="ECO:0000259" key="2">
    <source>
        <dbReference type="Pfam" id="PF13391"/>
    </source>
</evidence>
<protein>
    <recommendedName>
        <fullName evidence="2">HNH nuclease domain-containing protein</fullName>
    </recommendedName>
</protein>
<accession>A0A6A4HTQ4</accession>
<organism evidence="3 4">
    <name type="scientific">Gymnopus androsaceus JB14</name>
    <dbReference type="NCBI Taxonomy" id="1447944"/>
    <lineage>
        <taxon>Eukaryota</taxon>
        <taxon>Fungi</taxon>
        <taxon>Dikarya</taxon>
        <taxon>Basidiomycota</taxon>
        <taxon>Agaricomycotina</taxon>
        <taxon>Agaricomycetes</taxon>
        <taxon>Agaricomycetidae</taxon>
        <taxon>Agaricales</taxon>
        <taxon>Marasmiineae</taxon>
        <taxon>Omphalotaceae</taxon>
        <taxon>Gymnopus</taxon>
    </lineage>
</organism>
<dbReference type="AlphaFoldDB" id="A0A6A4HTQ4"/>
<dbReference type="Proteomes" id="UP000799118">
    <property type="component" value="Unassembled WGS sequence"/>
</dbReference>
<evidence type="ECO:0000313" key="4">
    <source>
        <dbReference type="Proteomes" id="UP000799118"/>
    </source>
</evidence>
<name>A0A6A4HTQ4_9AGAR</name>
<proteinExistence type="predicted"/>
<dbReference type="Pfam" id="PF13391">
    <property type="entry name" value="HNH_2"/>
    <property type="match status" value="1"/>
</dbReference>
<keyword evidence="4" id="KW-1185">Reference proteome</keyword>
<feature type="domain" description="HNH nuclease" evidence="2">
    <location>
        <begin position="50"/>
        <end position="116"/>
    </location>
</feature>
<evidence type="ECO:0000313" key="3">
    <source>
        <dbReference type="EMBL" id="KAE9400688.1"/>
    </source>
</evidence>
<reference evidence="3" key="1">
    <citation type="journal article" date="2019" name="Environ. Microbiol.">
        <title>Fungal ecological strategies reflected in gene transcription - a case study of two litter decomposers.</title>
        <authorList>
            <person name="Barbi F."/>
            <person name="Kohler A."/>
            <person name="Barry K."/>
            <person name="Baskaran P."/>
            <person name="Daum C."/>
            <person name="Fauchery L."/>
            <person name="Ihrmark K."/>
            <person name="Kuo A."/>
            <person name="LaButti K."/>
            <person name="Lipzen A."/>
            <person name="Morin E."/>
            <person name="Grigoriev I.V."/>
            <person name="Henrissat B."/>
            <person name="Lindahl B."/>
            <person name="Martin F."/>
        </authorList>
    </citation>
    <scope>NUCLEOTIDE SEQUENCE</scope>
    <source>
        <strain evidence="3">JB14</strain>
    </source>
</reference>
<gene>
    <name evidence="3" type="ORF">BT96DRAFT_919341</name>
</gene>
<sequence length="288" mass="32885">MALAPFNLPLTNGAPTGYGWANRTESEISSITAFETGIDERDRFHGVKRCVVCGESIPETLQHCYSIPRKEERTWDDLKERDWIPAQAKRHPAHEPRNGLLMCVNHHKSFDAYAFFLRYLPESGKFVLVNYSDHHSLVPFHGKAIALDSGHRYSPFPSVFIIHEMRVRGRYPFAPISPPIPSDPTFQDWITTCEVFDPTTKSFIRPEPPRNNNSSNRSRDNNNNDTTALQPMTGVSQSHSLVLNDDAIREIVQATRQMDSWKACQIEGTDWSGTGEENIRKYMHLSDR</sequence>
<dbReference type="InterPro" id="IPR003615">
    <property type="entry name" value="HNH_nuc"/>
</dbReference>
<feature type="region of interest" description="Disordered" evidence="1">
    <location>
        <begin position="200"/>
        <end position="231"/>
    </location>
</feature>
<dbReference type="OrthoDB" id="2124139at2759"/>
<dbReference type="EMBL" id="ML769454">
    <property type="protein sequence ID" value="KAE9400688.1"/>
    <property type="molecule type" value="Genomic_DNA"/>
</dbReference>